<dbReference type="PROSITE" id="PS50850">
    <property type="entry name" value="MFS"/>
    <property type="match status" value="1"/>
</dbReference>
<organism evidence="10 11">
    <name type="scientific">Motiliproteus coralliicola</name>
    <dbReference type="NCBI Taxonomy" id="2283196"/>
    <lineage>
        <taxon>Bacteria</taxon>
        <taxon>Pseudomonadati</taxon>
        <taxon>Pseudomonadota</taxon>
        <taxon>Gammaproteobacteria</taxon>
        <taxon>Oceanospirillales</taxon>
        <taxon>Oceanospirillaceae</taxon>
        <taxon>Motiliproteus</taxon>
    </lineage>
</organism>
<sequence>MIQTGTTAFTRATLALCLGSFIVFANLYITQPLFPLLRTQFELTDLQATWSLALPMLTLGLSLLVYGPLSDALGRRRIMLLTLFGSSALSLLIPLTQGYDSLLALRMLQGLLLGGLPAIAIAYMGDEFERPALLLAVGLYISANSLGGISGRLVGGFVTDWLDWHSAFYLLGVLSLLGVALVAWLLPPSQHFQPRPLRPKTMATDLAGHLRNPLLVTAYLIGGLNFFIFSNQYSYITYVLSDAPFELAPSWLGMLFLTYLSGSLGSAVSGKLSQRFGQPDCMLAGVLIMMLGSLLTLQQSLLTIVLGLLVSSFGFFICHSVCSAWVNRNAEHARASASSLYLVCYYLGAASGGFYLDRFWQAQGWNGVVLGSLLILTLTSALAFSLRYRLRRAADLSTATPAQAG</sequence>
<evidence type="ECO:0000313" key="11">
    <source>
        <dbReference type="Proteomes" id="UP000253769"/>
    </source>
</evidence>
<feature type="transmembrane region" description="Helical" evidence="8">
    <location>
        <begin position="248"/>
        <end position="269"/>
    </location>
</feature>
<evidence type="ECO:0000313" key="10">
    <source>
        <dbReference type="EMBL" id="RDE19162.1"/>
    </source>
</evidence>
<dbReference type="InterPro" id="IPR020846">
    <property type="entry name" value="MFS_dom"/>
</dbReference>
<dbReference type="CDD" id="cd17324">
    <property type="entry name" value="MFS_NepI_like"/>
    <property type="match status" value="1"/>
</dbReference>
<gene>
    <name evidence="10" type="ORF">DV711_14195</name>
</gene>
<accession>A0A369WBQ0</accession>
<evidence type="ECO:0000256" key="6">
    <source>
        <dbReference type="ARBA" id="ARBA00022989"/>
    </source>
</evidence>
<dbReference type="PANTHER" id="PTHR43271">
    <property type="entry name" value="BLL2771 PROTEIN"/>
    <property type="match status" value="1"/>
</dbReference>
<comment type="subcellular location">
    <subcellularLocation>
        <location evidence="1">Cell membrane</location>
        <topology evidence="1">Multi-pass membrane protein</topology>
    </subcellularLocation>
</comment>
<protein>
    <submittedName>
        <fullName evidence="10">MFS transporter</fullName>
    </submittedName>
</protein>
<proteinExistence type="inferred from homology"/>
<evidence type="ECO:0000256" key="8">
    <source>
        <dbReference type="SAM" id="Phobius"/>
    </source>
</evidence>
<evidence type="ECO:0000256" key="5">
    <source>
        <dbReference type="ARBA" id="ARBA00022692"/>
    </source>
</evidence>
<feature type="transmembrane region" description="Helical" evidence="8">
    <location>
        <begin position="208"/>
        <end position="228"/>
    </location>
</feature>
<feature type="transmembrane region" description="Helical" evidence="8">
    <location>
        <begin position="368"/>
        <end position="386"/>
    </location>
</feature>
<dbReference type="GO" id="GO:0005886">
    <property type="term" value="C:plasma membrane"/>
    <property type="evidence" value="ECO:0007669"/>
    <property type="project" value="UniProtKB-SubCell"/>
</dbReference>
<evidence type="ECO:0000256" key="4">
    <source>
        <dbReference type="ARBA" id="ARBA00022475"/>
    </source>
</evidence>
<keyword evidence="3" id="KW-0813">Transport</keyword>
<feature type="transmembrane region" description="Helical" evidence="8">
    <location>
        <begin position="338"/>
        <end position="356"/>
    </location>
</feature>
<feature type="transmembrane region" description="Helical" evidence="8">
    <location>
        <begin position="103"/>
        <end position="125"/>
    </location>
</feature>
<comment type="caution">
    <text evidence="10">The sequence shown here is derived from an EMBL/GenBank/DDBJ whole genome shotgun (WGS) entry which is preliminary data.</text>
</comment>
<evidence type="ECO:0000256" key="2">
    <source>
        <dbReference type="ARBA" id="ARBA00008335"/>
    </source>
</evidence>
<reference evidence="10 11" key="1">
    <citation type="submission" date="2018-07" db="EMBL/GenBank/DDBJ databases">
        <title>Motiliproteus coralliicola sp. nov., a bacterium isolated from Coral.</title>
        <authorList>
            <person name="Wang G."/>
        </authorList>
    </citation>
    <scope>NUCLEOTIDE SEQUENCE [LARGE SCALE GENOMIC DNA]</scope>
    <source>
        <strain evidence="10 11">C34</strain>
    </source>
</reference>
<feature type="domain" description="Major facilitator superfamily (MFS) profile" evidence="9">
    <location>
        <begin position="12"/>
        <end position="389"/>
    </location>
</feature>
<evidence type="ECO:0000256" key="3">
    <source>
        <dbReference type="ARBA" id="ARBA00022448"/>
    </source>
</evidence>
<keyword evidence="5 8" id="KW-0812">Transmembrane</keyword>
<dbReference type="InterPro" id="IPR011701">
    <property type="entry name" value="MFS"/>
</dbReference>
<feature type="transmembrane region" description="Helical" evidence="8">
    <location>
        <begin position="167"/>
        <end position="187"/>
    </location>
</feature>
<evidence type="ECO:0000256" key="1">
    <source>
        <dbReference type="ARBA" id="ARBA00004651"/>
    </source>
</evidence>
<dbReference type="InterPro" id="IPR036259">
    <property type="entry name" value="MFS_trans_sf"/>
</dbReference>
<dbReference type="SUPFAM" id="SSF103473">
    <property type="entry name" value="MFS general substrate transporter"/>
    <property type="match status" value="1"/>
</dbReference>
<evidence type="ECO:0000259" key="9">
    <source>
        <dbReference type="PROSITE" id="PS50850"/>
    </source>
</evidence>
<dbReference type="AlphaFoldDB" id="A0A369WBQ0"/>
<feature type="transmembrane region" description="Helical" evidence="8">
    <location>
        <begin position="12"/>
        <end position="29"/>
    </location>
</feature>
<dbReference type="Proteomes" id="UP000253769">
    <property type="component" value="Unassembled WGS sequence"/>
</dbReference>
<keyword evidence="11" id="KW-1185">Reference proteome</keyword>
<keyword evidence="4" id="KW-1003">Cell membrane</keyword>
<dbReference type="Pfam" id="PF07690">
    <property type="entry name" value="MFS_1"/>
    <property type="match status" value="1"/>
</dbReference>
<dbReference type="GO" id="GO:0022857">
    <property type="term" value="F:transmembrane transporter activity"/>
    <property type="evidence" value="ECO:0007669"/>
    <property type="project" value="InterPro"/>
</dbReference>
<dbReference type="PANTHER" id="PTHR43271:SF1">
    <property type="entry name" value="INNER MEMBRANE TRANSPORT PROTEIN YNFM"/>
    <property type="match status" value="1"/>
</dbReference>
<keyword evidence="6 8" id="KW-1133">Transmembrane helix</keyword>
<feature type="transmembrane region" description="Helical" evidence="8">
    <location>
        <begin position="132"/>
        <end position="155"/>
    </location>
</feature>
<comment type="similarity">
    <text evidence="2">Belongs to the major facilitator superfamily.</text>
</comment>
<dbReference type="OrthoDB" id="63984at2"/>
<dbReference type="Gene3D" id="1.20.1250.20">
    <property type="entry name" value="MFS general substrate transporter like domains"/>
    <property type="match status" value="1"/>
</dbReference>
<feature type="transmembrane region" description="Helical" evidence="8">
    <location>
        <begin position="78"/>
        <end position="97"/>
    </location>
</feature>
<dbReference type="EMBL" id="QQOH01000004">
    <property type="protein sequence ID" value="RDE19162.1"/>
    <property type="molecule type" value="Genomic_DNA"/>
</dbReference>
<keyword evidence="7 8" id="KW-0472">Membrane</keyword>
<feature type="transmembrane region" description="Helical" evidence="8">
    <location>
        <begin position="281"/>
        <end position="298"/>
    </location>
</feature>
<evidence type="ECO:0000256" key="7">
    <source>
        <dbReference type="ARBA" id="ARBA00023136"/>
    </source>
</evidence>
<feature type="transmembrane region" description="Helical" evidence="8">
    <location>
        <begin position="49"/>
        <end position="66"/>
    </location>
</feature>
<feature type="transmembrane region" description="Helical" evidence="8">
    <location>
        <begin position="304"/>
        <end position="326"/>
    </location>
</feature>
<name>A0A369WBQ0_9GAMM</name>